<name>D1ZZ92_TRICA</name>
<dbReference type="AlphaFoldDB" id="D1ZZ92"/>
<accession>D1ZZ92</accession>
<organism evidence="1 2">
    <name type="scientific">Tribolium castaneum</name>
    <name type="common">Red flour beetle</name>
    <dbReference type="NCBI Taxonomy" id="7070"/>
    <lineage>
        <taxon>Eukaryota</taxon>
        <taxon>Metazoa</taxon>
        <taxon>Ecdysozoa</taxon>
        <taxon>Arthropoda</taxon>
        <taxon>Hexapoda</taxon>
        <taxon>Insecta</taxon>
        <taxon>Pterygota</taxon>
        <taxon>Neoptera</taxon>
        <taxon>Endopterygota</taxon>
        <taxon>Coleoptera</taxon>
        <taxon>Polyphaga</taxon>
        <taxon>Cucujiformia</taxon>
        <taxon>Tenebrionidae</taxon>
        <taxon>Tenebrionidae incertae sedis</taxon>
        <taxon>Tribolium</taxon>
    </lineage>
</organism>
<sequence>MSTSLNAEKSKSKIEYIYMSITKRFLMVHCRVKAFLISVTFYTTGPKYQKDSKTFLNRTGNVIAQPHPRKIREEKPRLPLIGDETPLFATYFCLIANVLAQKPKDKLVYDAARECIFATLRPLTGGVYEFLRISDDSREFQYGSDQAFVSLLVCKYVNVRTFSFNRKLERKTLM</sequence>
<gene>
    <name evidence="1" type="primary">GLEAN_07494</name>
    <name evidence="1" type="ORF">TcasGA2_TC007494</name>
</gene>
<reference evidence="1 2" key="1">
    <citation type="journal article" date="2008" name="Nature">
        <title>The genome of the model beetle and pest Tribolium castaneum.</title>
        <authorList>
            <consortium name="Tribolium Genome Sequencing Consortium"/>
            <person name="Richards S."/>
            <person name="Gibbs R.A."/>
            <person name="Weinstock G.M."/>
            <person name="Brown S.J."/>
            <person name="Denell R."/>
            <person name="Beeman R.W."/>
            <person name="Gibbs R."/>
            <person name="Beeman R.W."/>
            <person name="Brown S.J."/>
            <person name="Bucher G."/>
            <person name="Friedrich M."/>
            <person name="Grimmelikhuijzen C.J."/>
            <person name="Klingler M."/>
            <person name="Lorenzen M."/>
            <person name="Richards S."/>
            <person name="Roth S."/>
            <person name="Schroder R."/>
            <person name="Tautz D."/>
            <person name="Zdobnov E.M."/>
            <person name="Muzny D."/>
            <person name="Gibbs R.A."/>
            <person name="Weinstock G.M."/>
            <person name="Attaway T."/>
            <person name="Bell S."/>
            <person name="Buhay C.J."/>
            <person name="Chandrabose M.N."/>
            <person name="Chavez D."/>
            <person name="Clerk-Blankenburg K.P."/>
            <person name="Cree A."/>
            <person name="Dao M."/>
            <person name="Davis C."/>
            <person name="Chacko J."/>
            <person name="Dinh H."/>
            <person name="Dugan-Rocha S."/>
            <person name="Fowler G."/>
            <person name="Garner T.T."/>
            <person name="Garnes J."/>
            <person name="Gnirke A."/>
            <person name="Hawes A."/>
            <person name="Hernandez J."/>
            <person name="Hines S."/>
            <person name="Holder M."/>
            <person name="Hume J."/>
            <person name="Jhangiani S.N."/>
            <person name="Joshi V."/>
            <person name="Khan Z.M."/>
            <person name="Jackson L."/>
            <person name="Kovar C."/>
            <person name="Kowis A."/>
            <person name="Lee S."/>
            <person name="Lewis L.R."/>
            <person name="Margolis J."/>
            <person name="Morgan M."/>
            <person name="Nazareth L.V."/>
            <person name="Nguyen N."/>
            <person name="Okwuonu G."/>
            <person name="Parker D."/>
            <person name="Richards S."/>
            <person name="Ruiz S.J."/>
            <person name="Santibanez J."/>
            <person name="Savard J."/>
            <person name="Scherer S.E."/>
            <person name="Schneider B."/>
            <person name="Sodergren E."/>
            <person name="Tautz D."/>
            <person name="Vattahil S."/>
            <person name="Villasana D."/>
            <person name="White C.S."/>
            <person name="Wright R."/>
            <person name="Park Y."/>
            <person name="Beeman R.W."/>
            <person name="Lord J."/>
            <person name="Oppert B."/>
            <person name="Lorenzen M."/>
            <person name="Brown S."/>
            <person name="Wang L."/>
            <person name="Savard J."/>
            <person name="Tautz D."/>
            <person name="Richards S."/>
            <person name="Weinstock G."/>
            <person name="Gibbs R.A."/>
            <person name="Liu Y."/>
            <person name="Worley K."/>
            <person name="Weinstock G."/>
            <person name="Elsik C.G."/>
            <person name="Reese J.T."/>
            <person name="Elhaik E."/>
            <person name="Landan G."/>
            <person name="Graur D."/>
            <person name="Arensburger P."/>
            <person name="Atkinson P."/>
            <person name="Beeman R.W."/>
            <person name="Beidler J."/>
            <person name="Brown S.J."/>
            <person name="Demuth J.P."/>
            <person name="Drury D.W."/>
            <person name="Du Y.Z."/>
            <person name="Fujiwara H."/>
            <person name="Lorenzen M."/>
            <person name="Maselli V."/>
            <person name="Osanai M."/>
            <person name="Park Y."/>
            <person name="Robertson H.M."/>
            <person name="Tu Z."/>
            <person name="Wang J.J."/>
            <person name="Wang S."/>
            <person name="Richards S."/>
            <person name="Song H."/>
            <person name="Zhang L."/>
            <person name="Sodergren E."/>
            <person name="Werner D."/>
            <person name="Stanke M."/>
            <person name="Morgenstern B."/>
            <person name="Solovyev V."/>
            <person name="Kosarev P."/>
            <person name="Brown G."/>
            <person name="Chen H.C."/>
            <person name="Ermolaeva O."/>
            <person name="Hlavina W."/>
            <person name="Kapustin Y."/>
            <person name="Kiryutin B."/>
            <person name="Kitts P."/>
            <person name="Maglott D."/>
            <person name="Pruitt K."/>
            <person name="Sapojnikov V."/>
            <person name="Souvorov A."/>
            <person name="Mackey A.J."/>
            <person name="Waterhouse R.M."/>
            <person name="Wyder S."/>
            <person name="Zdobnov E.M."/>
            <person name="Zdobnov E.M."/>
            <person name="Wyder S."/>
            <person name="Kriventseva E.V."/>
            <person name="Kadowaki T."/>
            <person name="Bork P."/>
            <person name="Aranda M."/>
            <person name="Bao R."/>
            <person name="Beermann A."/>
            <person name="Berns N."/>
            <person name="Bolognesi R."/>
            <person name="Bonneton F."/>
            <person name="Bopp D."/>
            <person name="Brown S.J."/>
            <person name="Bucher G."/>
            <person name="Butts T."/>
            <person name="Chaumot A."/>
            <person name="Denell R.E."/>
            <person name="Ferrier D.E."/>
            <person name="Friedrich M."/>
            <person name="Gordon C.M."/>
            <person name="Jindra M."/>
            <person name="Klingler M."/>
            <person name="Lan Q."/>
            <person name="Lattorff H.M."/>
            <person name="Laudet V."/>
            <person name="von Levetsow C."/>
            <person name="Liu Z."/>
            <person name="Lutz R."/>
            <person name="Lynch J.A."/>
            <person name="da Fonseca R.N."/>
            <person name="Posnien N."/>
            <person name="Reuter R."/>
            <person name="Roth S."/>
            <person name="Savard J."/>
            <person name="Schinko J.B."/>
            <person name="Schmitt C."/>
            <person name="Schoppmeier M."/>
            <person name="Schroder R."/>
            <person name="Shippy T.D."/>
            <person name="Simonnet F."/>
            <person name="Marques-Souza H."/>
            <person name="Tautz D."/>
            <person name="Tomoyasu Y."/>
            <person name="Trauner J."/>
            <person name="Van der Zee M."/>
            <person name="Vervoort M."/>
            <person name="Wittkopp N."/>
            <person name="Wimmer E.A."/>
            <person name="Yang X."/>
            <person name="Jones A.K."/>
            <person name="Sattelle D.B."/>
            <person name="Ebert P.R."/>
            <person name="Nelson D."/>
            <person name="Scott J.G."/>
            <person name="Beeman R.W."/>
            <person name="Muthukrishnan S."/>
            <person name="Kramer K.J."/>
            <person name="Arakane Y."/>
            <person name="Beeman R.W."/>
            <person name="Zhu Q."/>
            <person name="Hogenkamp D."/>
            <person name="Dixit R."/>
            <person name="Oppert B."/>
            <person name="Jiang H."/>
            <person name="Zou Z."/>
            <person name="Marshall J."/>
            <person name="Elpidina E."/>
            <person name="Vinokurov K."/>
            <person name="Oppert C."/>
            <person name="Zou Z."/>
            <person name="Evans J."/>
            <person name="Lu Z."/>
            <person name="Zhao P."/>
            <person name="Sumathipala N."/>
            <person name="Altincicek B."/>
            <person name="Vilcinskas A."/>
            <person name="Williams M."/>
            <person name="Hultmark D."/>
            <person name="Hetru C."/>
            <person name="Jiang H."/>
            <person name="Grimmelikhuijzen C.J."/>
            <person name="Hauser F."/>
            <person name="Cazzamali G."/>
            <person name="Williamson M."/>
            <person name="Park Y."/>
            <person name="Li B."/>
            <person name="Tanaka Y."/>
            <person name="Predel R."/>
            <person name="Neupert S."/>
            <person name="Schachtner J."/>
            <person name="Verleyen P."/>
            <person name="Raible F."/>
            <person name="Bork P."/>
            <person name="Friedrich M."/>
            <person name="Walden K.K."/>
            <person name="Robertson H.M."/>
            <person name="Angeli S."/>
            <person name="Foret S."/>
            <person name="Bucher G."/>
            <person name="Schuetz S."/>
            <person name="Maleszka R."/>
            <person name="Wimmer E.A."/>
            <person name="Beeman R.W."/>
            <person name="Lorenzen M."/>
            <person name="Tomoyasu Y."/>
            <person name="Miller S.C."/>
            <person name="Grossmann D."/>
            <person name="Bucher G."/>
        </authorList>
    </citation>
    <scope>NUCLEOTIDE SEQUENCE [LARGE SCALE GENOMIC DNA]</scope>
    <source>
        <strain evidence="1 2">Georgia GA2</strain>
    </source>
</reference>
<keyword evidence="2" id="KW-1185">Reference proteome</keyword>
<dbReference type="Proteomes" id="UP000007266">
    <property type="component" value="Linkage group 4"/>
</dbReference>
<reference evidence="1 2" key="2">
    <citation type="journal article" date="2010" name="Nucleic Acids Res.">
        <title>BeetleBase in 2010: revisions to provide comprehensive genomic information for Tribolium castaneum.</title>
        <authorList>
            <person name="Kim H.S."/>
            <person name="Murphy T."/>
            <person name="Xia J."/>
            <person name="Caragea D."/>
            <person name="Park Y."/>
            <person name="Beeman R.W."/>
            <person name="Lorenzen M.D."/>
            <person name="Butcher S."/>
            <person name="Manak J.R."/>
            <person name="Brown S.J."/>
        </authorList>
    </citation>
    <scope>GENOME REANNOTATION</scope>
    <source>
        <strain evidence="1 2">Georgia GA2</strain>
    </source>
</reference>
<protein>
    <submittedName>
        <fullName evidence="1">Uncharacterized protein</fullName>
    </submittedName>
</protein>
<dbReference type="InParanoid" id="D1ZZ92"/>
<dbReference type="HOGENOM" id="CLU_1542082_0_0_1"/>
<evidence type="ECO:0000313" key="2">
    <source>
        <dbReference type="Proteomes" id="UP000007266"/>
    </source>
</evidence>
<evidence type="ECO:0000313" key="1">
    <source>
        <dbReference type="EMBL" id="EFA01884.1"/>
    </source>
</evidence>
<proteinExistence type="predicted"/>
<dbReference type="EMBL" id="KQ971338">
    <property type="protein sequence ID" value="EFA01884.1"/>
    <property type="molecule type" value="Genomic_DNA"/>
</dbReference>